<dbReference type="RefSeq" id="YP_010780559.1">
    <property type="nucleotide sequence ID" value="NC_075038.1"/>
</dbReference>
<dbReference type="PANTHER" id="PTHR32385:SF15">
    <property type="entry name" value="INOSITOL PHOSPHOCERAMIDE MANNOSYLTRANSFERASE 1"/>
    <property type="match status" value="1"/>
</dbReference>
<evidence type="ECO:0000256" key="2">
    <source>
        <dbReference type="SAM" id="Phobius"/>
    </source>
</evidence>
<reference evidence="3" key="2">
    <citation type="journal article" date="2018" name="Nat. Commun.">
        <title>Tailed giant Tupanvirus possesses the most complete translational apparatus of the known virosphere.</title>
        <authorList>
            <person name="Abrahao J."/>
            <person name="Silva L."/>
            <person name="Silva L.S."/>
            <person name="Khalil J.Y.B."/>
            <person name="Rodrigues R."/>
            <person name="Arantes T."/>
            <person name="Assis F."/>
            <person name="Boratto P."/>
            <person name="Andrade M."/>
            <person name="Kroon E.G."/>
            <person name="Ribeiro B."/>
            <person name="Bergier I."/>
            <person name="Seligmann H."/>
            <person name="Ghigo E."/>
            <person name="Colson P."/>
            <person name="Levasseur A."/>
            <person name="Kroemer G."/>
            <person name="Raoult D."/>
            <person name="La Scola B."/>
        </authorList>
    </citation>
    <scope>NUCLEOTIDE SEQUENCE [LARGE SCALE GENOMIC DNA]</scope>
    <source>
        <strain evidence="3">Deep ocean</strain>
    </source>
</reference>
<dbReference type="Gene3D" id="3.90.550.20">
    <property type="match status" value="1"/>
</dbReference>
<keyword evidence="1 3" id="KW-0808">Transferase</keyword>
<evidence type="ECO:0000256" key="1">
    <source>
        <dbReference type="ARBA" id="ARBA00022679"/>
    </source>
</evidence>
<organism evidence="3">
    <name type="scientific">Tupanvirus deep ocean</name>
    <dbReference type="NCBI Taxonomy" id="2126984"/>
    <lineage>
        <taxon>Viruses</taxon>
        <taxon>Varidnaviria</taxon>
        <taxon>Bamfordvirae</taxon>
        <taxon>Nucleocytoviricota</taxon>
        <taxon>Megaviricetes</taxon>
        <taxon>Imitervirales</taxon>
        <taxon>Mimiviridae</taxon>
        <taxon>Megamimivirinae</taxon>
        <taxon>Tupanvirus</taxon>
        <taxon>Tupanvirus altamarinense</taxon>
    </lineage>
</organism>
<accession>A0A6N1NLQ2</accession>
<dbReference type="EMBL" id="MF405918">
    <property type="protein sequence ID" value="QKU33947.1"/>
    <property type="molecule type" value="Genomic_DNA"/>
</dbReference>
<dbReference type="Pfam" id="PF04488">
    <property type="entry name" value="Gly_transf_sug"/>
    <property type="match status" value="1"/>
</dbReference>
<dbReference type="InterPro" id="IPR029044">
    <property type="entry name" value="Nucleotide-diphossugar_trans"/>
</dbReference>
<dbReference type="InterPro" id="IPR051706">
    <property type="entry name" value="Glycosyltransferase_domain"/>
</dbReference>
<name>A0A6N1NLQ2_9VIRU</name>
<sequence>MTIPKIIHQIWIQGSQNIPNKLKEYHDGCKIINNTFQHILWDEDNILKLLNDNFGKKYVDTYNSFTVFAQKADFARYAILYVNGGIYLDMDMVCRKNLEPFLNYQVFCTTDALHIFVKRYLNGIIGAVPKHPIFLYVFKNIFERLPHKNKVTYSTGTKLFYDSAMEYIKETGNNDISVIDRKYLHPCNPYDDDDCPYTCNDCYVAHTSYSSWSSNFFKHFNRYFKIKYLYIILIIIFLLVVFYACKSHRF</sequence>
<keyword evidence="2" id="KW-1133">Transmembrane helix</keyword>
<evidence type="ECO:0000313" key="3">
    <source>
        <dbReference type="EMBL" id="QKU33947.1"/>
    </source>
</evidence>
<dbReference type="PANTHER" id="PTHR32385">
    <property type="entry name" value="MANNOSYL PHOSPHORYLINOSITOL CERAMIDE SYNTHASE"/>
    <property type="match status" value="1"/>
</dbReference>
<proteinExistence type="predicted"/>
<dbReference type="SUPFAM" id="SSF53448">
    <property type="entry name" value="Nucleotide-diphospho-sugar transferases"/>
    <property type="match status" value="1"/>
</dbReference>
<dbReference type="InterPro" id="IPR007577">
    <property type="entry name" value="GlycoTrfase_DXD_sugar-bd_CS"/>
</dbReference>
<protein>
    <submittedName>
        <fullName evidence="3">Glycosyl transferase</fullName>
    </submittedName>
</protein>
<keyword evidence="2" id="KW-0472">Membrane</keyword>
<dbReference type="KEGG" id="vg:80517250"/>
<dbReference type="GO" id="GO:0016020">
    <property type="term" value="C:membrane"/>
    <property type="evidence" value="ECO:0007669"/>
    <property type="project" value="GOC"/>
</dbReference>
<dbReference type="GO" id="GO:0051999">
    <property type="term" value="P:mannosyl-inositol phosphorylceramide biosynthetic process"/>
    <property type="evidence" value="ECO:0007669"/>
    <property type="project" value="TreeGrafter"/>
</dbReference>
<dbReference type="GO" id="GO:0000030">
    <property type="term" value="F:mannosyltransferase activity"/>
    <property type="evidence" value="ECO:0007669"/>
    <property type="project" value="TreeGrafter"/>
</dbReference>
<reference evidence="3" key="1">
    <citation type="submission" date="2017-06" db="EMBL/GenBank/DDBJ databases">
        <authorList>
            <person name="Assis F.L."/>
            <person name="Abrahao J.S."/>
            <person name="Silva L."/>
            <person name="Khalil J.B."/>
            <person name="Rodrigues R."/>
            <person name="Silva L.S."/>
            <person name="Boratto P."/>
            <person name="Andrade M."/>
            <person name="Kroon E.G."/>
            <person name="Ribeiro B."/>
            <person name="Bergier I."/>
            <person name="Seligmann H."/>
            <person name="Ghigo E."/>
            <person name="Colson P."/>
            <person name="Levasseur A."/>
            <person name="Raoult D."/>
            <person name="Scola B.L."/>
        </authorList>
    </citation>
    <scope>NUCLEOTIDE SEQUENCE</scope>
    <source>
        <strain evidence="3">Deep ocean</strain>
    </source>
</reference>
<keyword evidence="2" id="KW-0812">Transmembrane</keyword>
<feature type="transmembrane region" description="Helical" evidence="2">
    <location>
        <begin position="228"/>
        <end position="245"/>
    </location>
</feature>
<dbReference type="GeneID" id="80517250"/>